<dbReference type="InterPro" id="IPR029787">
    <property type="entry name" value="Nucleotide_cyclase"/>
</dbReference>
<gene>
    <name evidence="5" type="ORF">PG915_01465</name>
</gene>
<dbReference type="SMART" id="SM00052">
    <property type="entry name" value="EAL"/>
    <property type="match status" value="1"/>
</dbReference>
<dbReference type="CDD" id="cd01949">
    <property type="entry name" value="GGDEF"/>
    <property type="match status" value="1"/>
</dbReference>
<dbReference type="SUPFAM" id="SSF141868">
    <property type="entry name" value="EAL domain-like"/>
    <property type="match status" value="1"/>
</dbReference>
<dbReference type="InterPro" id="IPR001633">
    <property type="entry name" value="EAL_dom"/>
</dbReference>
<dbReference type="Pfam" id="PF00990">
    <property type="entry name" value="GGDEF"/>
    <property type="match status" value="1"/>
</dbReference>
<name>A0AAU8BL61_9VIBR</name>
<dbReference type="GO" id="GO:0016020">
    <property type="term" value="C:membrane"/>
    <property type="evidence" value="ECO:0007669"/>
    <property type="project" value="InterPro"/>
</dbReference>
<dbReference type="KEGG" id="vck:PG915_01465"/>
<sequence length="852" mass="94444">MPGLFTLSLKKALIAPFIVVFLCSVGTILWLQKQRYDDLALDVSEKQLSSLTTNVVQSLDIYLDKPMTAVKALAHAIEYHKLYTPNDAAKLEDYLRSSFATLNIQSPQIDLMGFGGEQGEFLAMRAAERSAEKVKFSLMVKDSGTNGDLLIYADDHRGSDILGNIAAYDPRQRPWYLPIRRQHQAAWSEVYTNADAAQEVTISALAPVFQSDARQRSLVGVAAVDVQIDTFRQFLAGLNVTHQAKVYVMDAEQALIAQSDSTTILDDLGQRRLLTNSKDPMVQRISQAIESLASKQSVLLTHQDEQTQYIMVSHYQTNTQINWYVVVVISAADLMGDIPVVSQQTLWVSLLLGLSGMGLGIFVLNRLTVPLSETAKAAKQIANGSWDYPLPKRNQITEISQLLQSFSAMRSHLQASFHALREQLVRDNLTKLYSRQGFIETCDSLKVQQNGCGAMLLIGINQFRDINDSLGHHSGDVLLTIVAERLKAWVLTESGVLGRVGGDEFAIYLPNLSSQEKLCYQHRLKQIFAAPFVVAGEPLSLNISIGVAHDCDNADMCLRNAGIALSHAKTDNNRISVYTPVMAEQSKNKTRMLTYLRHALDHDLFEVYFQPLVDIRTGAPFGAEALLRLRDQDGKFISPLSFIPLAESSGLIKAIGQHMAADAMQTVNRAIEQGTLPPQFQLHINVSVIELSDHEYIGQLQRLLEQTRFPAAQLTVEITESQLADNDPVILANMTKIKALGVSIAIDDFGTGYSSLAYLHKLPFDSIKIDKAFVDRLTRDNADDSVVAAISKLSRSFGFSLVAEGVETQVQAELIRMLGCHHAQGFLFSPPLPLEQWPSLHWQQEPNLEPTT</sequence>
<dbReference type="Gene3D" id="3.20.20.450">
    <property type="entry name" value="EAL domain"/>
    <property type="match status" value="1"/>
</dbReference>
<keyword evidence="1" id="KW-0812">Transmembrane</keyword>
<dbReference type="Gene3D" id="3.30.450.20">
    <property type="entry name" value="PAS domain"/>
    <property type="match status" value="1"/>
</dbReference>
<keyword evidence="1" id="KW-1133">Transmembrane helix</keyword>
<feature type="domain" description="GGDEF" evidence="4">
    <location>
        <begin position="451"/>
        <end position="580"/>
    </location>
</feature>
<dbReference type="PANTHER" id="PTHR33121:SF70">
    <property type="entry name" value="SIGNALING PROTEIN YKOW"/>
    <property type="match status" value="1"/>
</dbReference>
<dbReference type="Gene3D" id="3.30.70.270">
    <property type="match status" value="1"/>
</dbReference>
<dbReference type="PROSITE" id="PS50883">
    <property type="entry name" value="EAL"/>
    <property type="match status" value="1"/>
</dbReference>
<dbReference type="GO" id="GO:0071111">
    <property type="term" value="F:cyclic-guanylate-specific phosphodiesterase activity"/>
    <property type="evidence" value="ECO:0007669"/>
    <property type="project" value="InterPro"/>
</dbReference>
<dbReference type="Gene3D" id="6.10.340.10">
    <property type="match status" value="1"/>
</dbReference>
<dbReference type="InterPro" id="IPR043128">
    <property type="entry name" value="Rev_trsase/Diguanyl_cyclase"/>
</dbReference>
<dbReference type="GO" id="GO:0007165">
    <property type="term" value="P:signal transduction"/>
    <property type="evidence" value="ECO:0007669"/>
    <property type="project" value="InterPro"/>
</dbReference>
<accession>A0AAU8BL61</accession>
<dbReference type="InterPro" id="IPR000160">
    <property type="entry name" value="GGDEF_dom"/>
</dbReference>
<dbReference type="InterPro" id="IPR003660">
    <property type="entry name" value="HAMP_dom"/>
</dbReference>
<dbReference type="PROSITE" id="PS50887">
    <property type="entry name" value="GGDEF"/>
    <property type="match status" value="1"/>
</dbReference>
<evidence type="ECO:0000259" key="4">
    <source>
        <dbReference type="PROSITE" id="PS50887"/>
    </source>
</evidence>
<evidence type="ECO:0000313" key="5">
    <source>
        <dbReference type="EMBL" id="XCD16284.1"/>
    </source>
</evidence>
<dbReference type="RefSeq" id="WP_353497575.1">
    <property type="nucleotide sequence ID" value="NZ_CP115920.1"/>
</dbReference>
<reference evidence="5" key="1">
    <citation type="submission" date="2023-01" db="EMBL/GenBank/DDBJ databases">
        <title>Vibrio sp. CB1-14 genome sequencing.</title>
        <authorList>
            <person name="Otstavnykh N."/>
            <person name="Isaeva M."/>
            <person name="Meleshko D."/>
        </authorList>
    </citation>
    <scope>NUCLEOTIDE SEQUENCE</scope>
    <source>
        <strain evidence="5">CB1-14</strain>
    </source>
</reference>
<dbReference type="PROSITE" id="PS50885">
    <property type="entry name" value="HAMP"/>
    <property type="match status" value="1"/>
</dbReference>
<feature type="domain" description="HAMP" evidence="3">
    <location>
        <begin position="365"/>
        <end position="418"/>
    </location>
</feature>
<dbReference type="SMART" id="SM00267">
    <property type="entry name" value="GGDEF"/>
    <property type="match status" value="1"/>
</dbReference>
<evidence type="ECO:0000259" key="2">
    <source>
        <dbReference type="PROSITE" id="PS50883"/>
    </source>
</evidence>
<dbReference type="AlphaFoldDB" id="A0AAU8BL61"/>
<dbReference type="InterPro" id="IPR035919">
    <property type="entry name" value="EAL_sf"/>
</dbReference>
<dbReference type="NCBIfam" id="TIGR00254">
    <property type="entry name" value="GGDEF"/>
    <property type="match status" value="1"/>
</dbReference>
<dbReference type="InterPro" id="IPR050706">
    <property type="entry name" value="Cyclic-di-GMP_PDE-like"/>
</dbReference>
<dbReference type="SUPFAM" id="SSF55073">
    <property type="entry name" value="Nucleotide cyclase"/>
    <property type="match status" value="1"/>
</dbReference>
<feature type="domain" description="EAL" evidence="2">
    <location>
        <begin position="589"/>
        <end position="845"/>
    </location>
</feature>
<organism evidence="5">
    <name type="scientific">Vibrio chaetopteri</name>
    <dbReference type="NCBI Taxonomy" id="3016528"/>
    <lineage>
        <taxon>Bacteria</taxon>
        <taxon>Pseudomonadati</taxon>
        <taxon>Pseudomonadota</taxon>
        <taxon>Gammaproteobacteria</taxon>
        <taxon>Vibrionales</taxon>
        <taxon>Vibrionaceae</taxon>
        <taxon>Vibrio</taxon>
    </lineage>
</organism>
<protein>
    <submittedName>
        <fullName evidence="5">EAL domain-containing protein</fullName>
    </submittedName>
</protein>
<dbReference type="CDD" id="cd12913">
    <property type="entry name" value="PDC1_MCP_like"/>
    <property type="match status" value="1"/>
</dbReference>
<dbReference type="SUPFAM" id="SSF158472">
    <property type="entry name" value="HAMP domain-like"/>
    <property type="match status" value="1"/>
</dbReference>
<dbReference type="EMBL" id="CP115920">
    <property type="protein sequence ID" value="XCD16284.1"/>
    <property type="molecule type" value="Genomic_DNA"/>
</dbReference>
<dbReference type="CDD" id="cd06225">
    <property type="entry name" value="HAMP"/>
    <property type="match status" value="1"/>
</dbReference>
<dbReference type="Pfam" id="PF00563">
    <property type="entry name" value="EAL"/>
    <property type="match status" value="1"/>
</dbReference>
<proteinExistence type="predicted"/>
<feature type="transmembrane region" description="Helical" evidence="1">
    <location>
        <begin position="12"/>
        <end position="31"/>
    </location>
</feature>
<dbReference type="CDD" id="cd01948">
    <property type="entry name" value="EAL"/>
    <property type="match status" value="1"/>
</dbReference>
<evidence type="ECO:0000256" key="1">
    <source>
        <dbReference type="SAM" id="Phobius"/>
    </source>
</evidence>
<keyword evidence="1" id="KW-0472">Membrane</keyword>
<evidence type="ECO:0000259" key="3">
    <source>
        <dbReference type="PROSITE" id="PS50885"/>
    </source>
</evidence>
<dbReference type="PANTHER" id="PTHR33121">
    <property type="entry name" value="CYCLIC DI-GMP PHOSPHODIESTERASE PDEF"/>
    <property type="match status" value="1"/>
</dbReference>
<dbReference type="Pfam" id="PF00672">
    <property type="entry name" value="HAMP"/>
    <property type="match status" value="1"/>
</dbReference>
<dbReference type="SMART" id="SM00304">
    <property type="entry name" value="HAMP"/>
    <property type="match status" value="1"/>
</dbReference>